<dbReference type="SUPFAM" id="SSF161098">
    <property type="entry name" value="MetI-like"/>
    <property type="match status" value="1"/>
</dbReference>
<keyword evidence="5 6" id="KW-0472">Membrane</keyword>
<dbReference type="GO" id="GO:0005886">
    <property type="term" value="C:plasma membrane"/>
    <property type="evidence" value="ECO:0007669"/>
    <property type="project" value="UniProtKB-SubCell"/>
</dbReference>
<feature type="transmembrane region" description="Helical" evidence="6">
    <location>
        <begin position="130"/>
        <end position="148"/>
    </location>
</feature>
<dbReference type="GO" id="GO:0055085">
    <property type="term" value="P:transmembrane transport"/>
    <property type="evidence" value="ECO:0007669"/>
    <property type="project" value="InterPro"/>
</dbReference>
<dbReference type="Pfam" id="PF00528">
    <property type="entry name" value="BPD_transp_1"/>
    <property type="match status" value="1"/>
</dbReference>
<dbReference type="Proteomes" id="UP000487929">
    <property type="component" value="Unassembled WGS sequence"/>
</dbReference>
<gene>
    <name evidence="8" type="ORF">GRB96_10300</name>
</gene>
<proteinExistence type="inferred from homology"/>
<evidence type="ECO:0000256" key="3">
    <source>
        <dbReference type="ARBA" id="ARBA00022692"/>
    </source>
</evidence>
<dbReference type="PANTHER" id="PTHR30177">
    <property type="entry name" value="GLYCINE BETAINE/L-PROLINE TRANSPORT SYSTEM PERMEASE PROTEIN PROW"/>
    <property type="match status" value="1"/>
</dbReference>
<feature type="transmembrane region" description="Helical" evidence="6">
    <location>
        <begin position="160"/>
        <end position="179"/>
    </location>
</feature>
<feature type="transmembrane region" description="Helical" evidence="6">
    <location>
        <begin position="68"/>
        <end position="88"/>
    </location>
</feature>
<evidence type="ECO:0000256" key="2">
    <source>
        <dbReference type="ARBA" id="ARBA00022448"/>
    </source>
</evidence>
<keyword evidence="3 6" id="KW-0812">Transmembrane</keyword>
<protein>
    <submittedName>
        <fullName evidence="8">ABC transporter permease subunit</fullName>
    </submittedName>
</protein>
<keyword evidence="2 6" id="KW-0813">Transport</keyword>
<dbReference type="InterPro" id="IPR051204">
    <property type="entry name" value="ABC_transp_perm/SBD"/>
</dbReference>
<dbReference type="CDD" id="cd06261">
    <property type="entry name" value="TM_PBP2"/>
    <property type="match status" value="1"/>
</dbReference>
<dbReference type="PROSITE" id="PS50928">
    <property type="entry name" value="ABC_TM1"/>
    <property type="match status" value="1"/>
</dbReference>
<feature type="transmembrane region" description="Helical" evidence="6">
    <location>
        <begin position="95"/>
        <end position="118"/>
    </location>
</feature>
<dbReference type="EMBL" id="WUTT01000001">
    <property type="protein sequence ID" value="NAW34802.1"/>
    <property type="molecule type" value="Genomic_DNA"/>
</dbReference>
<comment type="subcellular location">
    <subcellularLocation>
        <location evidence="1 6">Cell membrane</location>
        <topology evidence="1 6">Multi-pass membrane protein</topology>
    </subcellularLocation>
</comment>
<evidence type="ECO:0000256" key="4">
    <source>
        <dbReference type="ARBA" id="ARBA00022989"/>
    </source>
</evidence>
<name>A0A7X5AQT9_9GAMM</name>
<feature type="transmembrane region" description="Helical" evidence="6">
    <location>
        <begin position="375"/>
        <end position="397"/>
    </location>
</feature>
<reference evidence="8 9" key="1">
    <citation type="submission" date="2019-12" db="EMBL/GenBank/DDBJ databases">
        <title>Draft genome sequencing of Halomonas alimentaria DSM 15356.</title>
        <authorList>
            <person name="Pandiyan K."/>
            <person name="Kushwaha P."/>
            <person name="Gowdham M."/>
            <person name="Chakdar H."/>
            <person name="Singh A."/>
            <person name="Kumar M."/>
            <person name="Saxena A.K."/>
        </authorList>
    </citation>
    <scope>NUCLEOTIDE SEQUENCE [LARGE SCALE GENOMIC DNA]</scope>
    <source>
        <strain evidence="8 9">DSM 15356</strain>
    </source>
</reference>
<dbReference type="InterPro" id="IPR035906">
    <property type="entry name" value="MetI-like_sf"/>
</dbReference>
<feature type="domain" description="ABC transmembrane type-1" evidence="7">
    <location>
        <begin position="199"/>
        <end position="394"/>
    </location>
</feature>
<dbReference type="AlphaFoldDB" id="A0A7X5AQT9"/>
<keyword evidence="9" id="KW-1185">Reference proteome</keyword>
<dbReference type="OrthoDB" id="9801163at2"/>
<feature type="transmembrane region" description="Helical" evidence="6">
    <location>
        <begin position="199"/>
        <end position="223"/>
    </location>
</feature>
<dbReference type="InterPro" id="IPR000515">
    <property type="entry name" value="MetI-like"/>
</dbReference>
<organism evidence="8 9">
    <name type="scientific">Halomonas alimentaria</name>
    <dbReference type="NCBI Taxonomy" id="147248"/>
    <lineage>
        <taxon>Bacteria</taxon>
        <taxon>Pseudomonadati</taxon>
        <taxon>Pseudomonadota</taxon>
        <taxon>Gammaproteobacteria</taxon>
        <taxon>Oceanospirillales</taxon>
        <taxon>Halomonadaceae</taxon>
        <taxon>Halomonas</taxon>
    </lineage>
</organism>
<dbReference type="GO" id="GO:0031460">
    <property type="term" value="P:glycine betaine transport"/>
    <property type="evidence" value="ECO:0007669"/>
    <property type="project" value="TreeGrafter"/>
</dbReference>
<feature type="transmembrane region" description="Helical" evidence="6">
    <location>
        <begin position="235"/>
        <end position="260"/>
    </location>
</feature>
<dbReference type="Gene3D" id="1.10.3720.10">
    <property type="entry name" value="MetI-like"/>
    <property type="match status" value="1"/>
</dbReference>
<keyword evidence="4 6" id="KW-1133">Transmembrane helix</keyword>
<feature type="transmembrane region" description="Helical" evidence="6">
    <location>
        <begin position="345"/>
        <end position="369"/>
    </location>
</feature>
<comment type="similarity">
    <text evidence="6">Belongs to the binding-protein-dependent transport system permease family.</text>
</comment>
<evidence type="ECO:0000256" key="6">
    <source>
        <dbReference type="RuleBase" id="RU363032"/>
    </source>
</evidence>
<sequence>MGVPRPRWPPTSSPAWRSRRVLRRDAPINRVMLSLALVALVTWLSLPLGSIAPNRIVPGTAHVITSAIGWPLALVSCLPLLGLLALAWRPGRNGYRLALGLTLLLLLTLPAWLALMAAWHLDPELPQARLGIGAAWWLMLFWLSLLLIELRTRLALAGWRLALLMLPVLGGWWLAAGWLEPLALWQELSGRRSAFVEAVVDHLLLVGGAVGASLLLGTGIALAMRQNPRVERIGFALLNFLQTIPSLALFGLLLAPLAWLASRFEWLAAFGVSGIGWAPAFLALLGYSLLPMVRNTFVALSEVDPGVLEAARGMGMSRGQVFRQVRLPLALPVVIEGVRITTVQAIGLTAVAALIGAGGLGTFIFQGLGQAAMDLVLLGALPILAIALAADALLGALTRRLDHRTDLAPGATP</sequence>
<feature type="transmembrane region" description="Helical" evidence="6">
    <location>
        <begin position="27"/>
        <end position="48"/>
    </location>
</feature>
<accession>A0A7X5AQT9</accession>
<evidence type="ECO:0000313" key="9">
    <source>
        <dbReference type="Proteomes" id="UP000487929"/>
    </source>
</evidence>
<evidence type="ECO:0000256" key="5">
    <source>
        <dbReference type="ARBA" id="ARBA00023136"/>
    </source>
</evidence>
<comment type="caution">
    <text evidence="8">The sequence shown here is derived from an EMBL/GenBank/DDBJ whole genome shotgun (WGS) entry which is preliminary data.</text>
</comment>
<evidence type="ECO:0000256" key="1">
    <source>
        <dbReference type="ARBA" id="ARBA00004651"/>
    </source>
</evidence>
<feature type="transmembrane region" description="Helical" evidence="6">
    <location>
        <begin position="266"/>
        <end position="290"/>
    </location>
</feature>
<dbReference type="PANTHER" id="PTHR30177:SF30">
    <property type="entry name" value="GLYCINE BETAINE UPTAKE SYSTEM PERMEASE PROTEIN YEHY"/>
    <property type="match status" value="1"/>
</dbReference>
<evidence type="ECO:0000313" key="8">
    <source>
        <dbReference type="EMBL" id="NAW34802.1"/>
    </source>
</evidence>
<evidence type="ECO:0000259" key="7">
    <source>
        <dbReference type="PROSITE" id="PS50928"/>
    </source>
</evidence>